<dbReference type="Gene3D" id="1.10.510.10">
    <property type="entry name" value="Transferase(Phosphotransferase) domain 1"/>
    <property type="match status" value="2"/>
</dbReference>
<organism evidence="2 3">
    <name type="scientific">Glomus cerebriforme</name>
    <dbReference type="NCBI Taxonomy" id="658196"/>
    <lineage>
        <taxon>Eukaryota</taxon>
        <taxon>Fungi</taxon>
        <taxon>Fungi incertae sedis</taxon>
        <taxon>Mucoromycota</taxon>
        <taxon>Glomeromycotina</taxon>
        <taxon>Glomeromycetes</taxon>
        <taxon>Glomerales</taxon>
        <taxon>Glomeraceae</taxon>
        <taxon>Glomus</taxon>
    </lineage>
</organism>
<name>A0A397SB01_9GLOM</name>
<dbReference type="InterPro" id="IPR001245">
    <property type="entry name" value="Ser-Thr/Tyr_kinase_cat_dom"/>
</dbReference>
<evidence type="ECO:0000259" key="1">
    <source>
        <dbReference type="SMART" id="SM00220"/>
    </source>
</evidence>
<dbReference type="Gene3D" id="1.10.10.1010">
    <property type="entry name" value="Intein homing endonuclease, domain IV"/>
    <property type="match status" value="1"/>
</dbReference>
<dbReference type="SUPFAM" id="SSF56112">
    <property type="entry name" value="Protein kinase-like (PK-like)"/>
    <property type="match status" value="1"/>
</dbReference>
<dbReference type="GO" id="GO:0004672">
    <property type="term" value="F:protein kinase activity"/>
    <property type="evidence" value="ECO:0007669"/>
    <property type="project" value="InterPro"/>
</dbReference>
<dbReference type="OrthoDB" id="6718656at2759"/>
<accession>A0A397SB01</accession>
<proteinExistence type="predicted"/>
<dbReference type="EMBL" id="QKYT01000730">
    <property type="protein sequence ID" value="RIA81896.1"/>
    <property type="molecule type" value="Genomic_DNA"/>
</dbReference>
<dbReference type="Pfam" id="PF07714">
    <property type="entry name" value="PK_Tyr_Ser-Thr"/>
    <property type="match status" value="1"/>
</dbReference>
<gene>
    <name evidence="2" type="ORF">C1645_836227</name>
</gene>
<dbReference type="SMART" id="SM00220">
    <property type="entry name" value="S_TKc"/>
    <property type="match status" value="1"/>
</dbReference>
<feature type="domain" description="Protein kinase" evidence="1">
    <location>
        <begin position="21"/>
        <end position="200"/>
    </location>
</feature>
<evidence type="ECO:0000313" key="3">
    <source>
        <dbReference type="Proteomes" id="UP000265703"/>
    </source>
</evidence>
<evidence type="ECO:0000313" key="2">
    <source>
        <dbReference type="EMBL" id="RIA81896.1"/>
    </source>
</evidence>
<dbReference type="GO" id="GO:0005524">
    <property type="term" value="F:ATP binding"/>
    <property type="evidence" value="ECO:0007669"/>
    <property type="project" value="InterPro"/>
</dbReference>
<dbReference type="InterPro" id="IPR000719">
    <property type="entry name" value="Prot_kinase_dom"/>
</dbReference>
<protein>
    <submittedName>
        <fullName evidence="2">Kinase-like domain-containing protein</fullName>
    </submittedName>
</protein>
<dbReference type="Proteomes" id="UP000265703">
    <property type="component" value="Unassembled WGS sequence"/>
</dbReference>
<dbReference type="InterPro" id="IPR011009">
    <property type="entry name" value="Kinase-like_dom_sf"/>
</dbReference>
<reference evidence="2 3" key="1">
    <citation type="submission" date="2018-06" db="EMBL/GenBank/DDBJ databases">
        <title>Comparative genomics reveals the genomic features of Rhizophagus irregularis, R. cerebriforme, R. diaphanum and Gigaspora rosea, and their symbiotic lifestyle signature.</title>
        <authorList>
            <person name="Morin E."/>
            <person name="San Clemente H."/>
            <person name="Chen E.C.H."/>
            <person name="De La Providencia I."/>
            <person name="Hainaut M."/>
            <person name="Kuo A."/>
            <person name="Kohler A."/>
            <person name="Murat C."/>
            <person name="Tang N."/>
            <person name="Roy S."/>
            <person name="Loubradou J."/>
            <person name="Henrissat B."/>
            <person name="Grigoriev I.V."/>
            <person name="Corradi N."/>
            <person name="Roux C."/>
            <person name="Martin F.M."/>
        </authorList>
    </citation>
    <scope>NUCLEOTIDE SEQUENCE [LARGE SCALE GENOMIC DNA]</scope>
    <source>
        <strain evidence="2 3">DAOM 227022</strain>
    </source>
</reference>
<keyword evidence="2" id="KW-0418">Kinase</keyword>
<keyword evidence="3" id="KW-1185">Reference proteome</keyword>
<comment type="caution">
    <text evidence="2">The sequence shown here is derived from an EMBL/GenBank/DDBJ whole genome shotgun (WGS) entry which is preliminary data.</text>
</comment>
<sequence length="299" mass="36226">MGWGTSYCDEKVLEWIPYDRFYDIKYIAKGGFGKAYRTNWIDGYIIYWDNKIQNWVRPLPNMFVALKSLYNSKDITLEFINETLWNNSRPRNKKLYYDKNYNELSWKTKFRYLWYIAIGLENIHDKELIHRDLHIGNIFRSDVPCITDMGLCKPADYNTLENTTKRVYVPQLIVHLIKRCLDANPLNRPTTEEIRDILWQWWESLQIDISQLKINVNTDRIKNNTLEEAKQVASLIRSQHNLIYFELFDTHQDELRFIECIYRAAWRMNEIDYEKRNDYEEGLWLSNLKLLKVDYINKY</sequence>
<dbReference type="AlphaFoldDB" id="A0A397SB01"/>
<keyword evidence="2" id="KW-0808">Transferase</keyword>